<feature type="region of interest" description="Disordered" evidence="1">
    <location>
        <begin position="65"/>
        <end position="148"/>
    </location>
</feature>
<dbReference type="EMBL" id="JBHSNC010000025">
    <property type="protein sequence ID" value="MFC5529566.1"/>
    <property type="molecule type" value="Genomic_DNA"/>
</dbReference>
<evidence type="ECO:0000313" key="2">
    <source>
        <dbReference type="EMBL" id="MFC5529566.1"/>
    </source>
</evidence>
<dbReference type="RefSeq" id="WP_378111450.1">
    <property type="nucleotide sequence ID" value="NZ_JBHSNC010000025.1"/>
</dbReference>
<comment type="caution">
    <text evidence="2">The sequence shown here is derived from an EMBL/GenBank/DDBJ whole genome shotgun (WGS) entry which is preliminary data.</text>
</comment>
<name>A0ABW0QX26_9BACL</name>
<feature type="compositionally biased region" description="Polar residues" evidence="1">
    <location>
        <begin position="113"/>
        <end position="128"/>
    </location>
</feature>
<keyword evidence="3" id="KW-1185">Reference proteome</keyword>
<feature type="compositionally biased region" description="Low complexity" evidence="1">
    <location>
        <begin position="102"/>
        <end position="112"/>
    </location>
</feature>
<protein>
    <submittedName>
        <fullName evidence="2">Uncharacterized protein</fullName>
    </submittedName>
</protein>
<organism evidence="2 3">
    <name type="scientific">Cohnella yongneupensis</name>
    <dbReference type="NCBI Taxonomy" id="425006"/>
    <lineage>
        <taxon>Bacteria</taxon>
        <taxon>Bacillati</taxon>
        <taxon>Bacillota</taxon>
        <taxon>Bacilli</taxon>
        <taxon>Bacillales</taxon>
        <taxon>Paenibacillaceae</taxon>
        <taxon>Cohnella</taxon>
    </lineage>
</organism>
<sequence>MFKWVSWALRILATALLLSFLCIWTTGYIVNSYMESVIKQLDLPIDTQPFALSGVWGTLWGVDKSPHQAASEDEQSSTTNGDSNHADEAGQQPDTTPGATNAADDPASASPSETTAVTDGQESPSPTASEEAGVDGVAPGDAVPVMNGQTDQADQHTLTDAERQALYATVVGKLDPSQLQLLSDALEGSLTTDKLNQLKAMLETALTDSEYAQMMEVLQGTPESDLTSASE</sequence>
<proteinExistence type="predicted"/>
<evidence type="ECO:0000313" key="3">
    <source>
        <dbReference type="Proteomes" id="UP001596108"/>
    </source>
</evidence>
<gene>
    <name evidence="2" type="ORF">ACFPQ4_08900</name>
</gene>
<reference evidence="3" key="1">
    <citation type="journal article" date="2019" name="Int. J. Syst. Evol. Microbiol.">
        <title>The Global Catalogue of Microorganisms (GCM) 10K type strain sequencing project: providing services to taxonomists for standard genome sequencing and annotation.</title>
        <authorList>
            <consortium name="The Broad Institute Genomics Platform"/>
            <consortium name="The Broad Institute Genome Sequencing Center for Infectious Disease"/>
            <person name="Wu L."/>
            <person name="Ma J."/>
        </authorList>
    </citation>
    <scope>NUCLEOTIDE SEQUENCE [LARGE SCALE GENOMIC DNA]</scope>
    <source>
        <strain evidence="3">CGMCC 1.18578</strain>
    </source>
</reference>
<evidence type="ECO:0000256" key="1">
    <source>
        <dbReference type="SAM" id="MobiDB-lite"/>
    </source>
</evidence>
<accession>A0ABW0QX26</accession>
<dbReference type="Proteomes" id="UP001596108">
    <property type="component" value="Unassembled WGS sequence"/>
</dbReference>